<proteinExistence type="predicted"/>
<evidence type="ECO:0000313" key="1">
    <source>
        <dbReference type="EMBL" id="KAK1139959.1"/>
    </source>
</evidence>
<dbReference type="Proteomes" id="UP001177260">
    <property type="component" value="Unassembled WGS sequence"/>
</dbReference>
<dbReference type="EMBL" id="JAOPJF010000094">
    <property type="protein sequence ID" value="KAK1139959.1"/>
    <property type="molecule type" value="Genomic_DNA"/>
</dbReference>
<comment type="caution">
    <text evidence="1">The sequence shown here is derived from an EMBL/GenBank/DDBJ whole genome shotgun (WGS) entry which is preliminary data.</text>
</comment>
<sequence length="320" mass="34409">MGVLANHVPSIEQLKPGLVEVVEEGGASKKFFLSGGFAVVQPDSQLSINAVEGFPLEEFSADNVRSQITEAQKIASGSGSEQDIAEAKIELEVRVLTTDEMDQMWGPGNPGLQTCSSKDNMSPGPFEATPPAPGKPRVDTMEDSLRGLGAVFGSTRSRGRSLKSDSKTMESPVLALRDSANNPITQTPSMDTGSSSLQEEFEALLAKRRNNEVLVEGELAGTENIPLRPLSPRKGSRQHASGVPAKATIKEALQVVQAGHTPHKTEISHVSQVHQVPDAGLHNQAEVDQILQMTKAGEIHLKAKRIQTSQMEKRRQLKDG</sequence>
<name>A0ACC3AQE8_9EURO</name>
<accession>A0ACC3AQE8</accession>
<keyword evidence="2" id="KW-1185">Reference proteome</keyword>
<organism evidence="1 2">
    <name type="scientific">Aspergillus melleus</name>
    <dbReference type="NCBI Taxonomy" id="138277"/>
    <lineage>
        <taxon>Eukaryota</taxon>
        <taxon>Fungi</taxon>
        <taxon>Dikarya</taxon>
        <taxon>Ascomycota</taxon>
        <taxon>Pezizomycotina</taxon>
        <taxon>Eurotiomycetes</taxon>
        <taxon>Eurotiomycetidae</taxon>
        <taxon>Eurotiales</taxon>
        <taxon>Aspergillaceae</taxon>
        <taxon>Aspergillus</taxon>
        <taxon>Aspergillus subgen. Circumdati</taxon>
    </lineage>
</organism>
<protein>
    <submittedName>
        <fullName evidence="1">Delta subunit of the central stalk of mitochondrial F1F0 ATP synthase, atp16</fullName>
    </submittedName>
</protein>
<gene>
    <name evidence="1" type="primary">ATP16_1</name>
    <name evidence="1" type="ORF">N8T08_011036</name>
</gene>
<evidence type="ECO:0000313" key="2">
    <source>
        <dbReference type="Proteomes" id="UP001177260"/>
    </source>
</evidence>
<reference evidence="1 2" key="1">
    <citation type="journal article" date="2023" name="ACS Omega">
        <title>Identification of the Neoaspergillic Acid Biosynthesis Gene Cluster by Establishing an In Vitro CRISPR-Ribonucleoprotein Genetic System in Aspergillus melleus.</title>
        <authorList>
            <person name="Yuan B."/>
            <person name="Grau M.F."/>
            <person name="Murata R.M."/>
            <person name="Torok T."/>
            <person name="Venkateswaran K."/>
            <person name="Stajich J.E."/>
            <person name="Wang C.C.C."/>
        </authorList>
    </citation>
    <scope>NUCLEOTIDE SEQUENCE [LARGE SCALE GENOMIC DNA]</scope>
    <source>
        <strain evidence="1 2">IMV 1140</strain>
    </source>
</reference>